<dbReference type="EMBL" id="JACWZY010000052">
    <property type="protein sequence ID" value="MBD2705326.1"/>
    <property type="molecule type" value="Genomic_DNA"/>
</dbReference>
<keyword evidence="4" id="KW-1185">Reference proteome</keyword>
<reference evidence="3" key="1">
    <citation type="submission" date="2020-09" db="EMBL/GenBank/DDBJ databases">
        <authorList>
            <person name="Kim M.K."/>
        </authorList>
    </citation>
    <scope>NUCLEOTIDE SEQUENCE</scope>
    <source>
        <strain evidence="3">BT702</strain>
    </source>
</reference>
<dbReference type="InterPro" id="IPR047951">
    <property type="entry name" value="Transpos_ISL3"/>
</dbReference>
<dbReference type="Proteomes" id="UP000598820">
    <property type="component" value="Unassembled WGS sequence"/>
</dbReference>
<protein>
    <submittedName>
        <fullName evidence="3">ISL3 family transposase</fullName>
    </submittedName>
</protein>
<name>A0A927AVU5_9BACT</name>
<dbReference type="NCBIfam" id="NF033550">
    <property type="entry name" value="transpos_ISL3"/>
    <property type="match status" value="1"/>
</dbReference>
<evidence type="ECO:0000259" key="2">
    <source>
        <dbReference type="PROSITE" id="PS50531"/>
    </source>
</evidence>
<dbReference type="InterPro" id="IPR002560">
    <property type="entry name" value="Transposase_DDE"/>
</dbReference>
<accession>A0A927AVU5</accession>
<comment type="caution">
    <text evidence="3">The sequence shown here is derived from an EMBL/GenBank/DDBJ whole genome shotgun (WGS) entry which is preliminary data.</text>
</comment>
<proteinExistence type="predicted"/>
<sequence>MIATDAVGTCPLCQTPTNRVHSFYQRTLADLPMSGKRIKLQVRLRKFFCPLADCPRKVFAQLCHSVCKPYARRLTRADQQIQTIGLQAGAKPGARLCHTIGQSVSASTLLRVIRKTPRPVMETPKRLGVDDFAFKKGRNYGTILIDLDGHKPIDLLPDRDGKTLENWLWEHPGIELVTRDRSSVYASAIATACPDAVQVADRWHLLKNLSEAVERFLDTQRPAIQEAALASAQPSDNQDVTTVEALTETDLPQPTTERPVLSSTQDQPIPTEKRYAVYQRTKELQREGHGIRAVARHLGTARNTIKQYFRQDQFVPRPKPKRSNLLTYEAYLRKRWLEGETNVKVLLEEIKAQGYNGEYTILTTFLADYPRLAQVPALPPAQKGVRYSSRQVSRFLGQPECDWPERERAFLGQLVGQNEAIRQVRDLSLRFKVMIKDKKPDDLAQWCQEASASAGLSNFVKGLRQDYAAVEQAIGSVWSNGQTEGQVNRLKTLKRQMYGKASFDLLRIRVLARTRTGPPN</sequence>
<dbReference type="InterPro" id="IPR029261">
    <property type="entry name" value="Transposase_Znf"/>
</dbReference>
<organism evidence="3 4">
    <name type="scientific">Spirosoma profusum</name>
    <dbReference type="NCBI Taxonomy" id="2771354"/>
    <lineage>
        <taxon>Bacteria</taxon>
        <taxon>Pseudomonadati</taxon>
        <taxon>Bacteroidota</taxon>
        <taxon>Cytophagia</taxon>
        <taxon>Cytophagales</taxon>
        <taxon>Cytophagaceae</taxon>
        <taxon>Spirosoma</taxon>
    </lineage>
</organism>
<dbReference type="PANTHER" id="PTHR33498:SF1">
    <property type="entry name" value="TRANSPOSASE FOR INSERTION SEQUENCE ELEMENT IS1557"/>
    <property type="match status" value="1"/>
</dbReference>
<evidence type="ECO:0000313" key="3">
    <source>
        <dbReference type="EMBL" id="MBD2705326.1"/>
    </source>
</evidence>
<feature type="compositionally biased region" description="Polar residues" evidence="1">
    <location>
        <begin position="250"/>
        <end position="268"/>
    </location>
</feature>
<feature type="domain" description="HTH IS21-type" evidence="2">
    <location>
        <begin position="276"/>
        <end position="336"/>
    </location>
</feature>
<dbReference type="Pfam" id="PF01610">
    <property type="entry name" value="DDE_Tnp_ISL3"/>
    <property type="match status" value="2"/>
</dbReference>
<dbReference type="Pfam" id="PF14690">
    <property type="entry name" value="Zn_ribbon_ISL3"/>
    <property type="match status" value="1"/>
</dbReference>
<dbReference type="PROSITE" id="PS50531">
    <property type="entry name" value="HTH_IS21"/>
    <property type="match status" value="1"/>
</dbReference>
<dbReference type="InterPro" id="IPR017894">
    <property type="entry name" value="HTH_IS21_transposase_type"/>
</dbReference>
<dbReference type="AlphaFoldDB" id="A0A927AVU5"/>
<gene>
    <name evidence="3" type="ORF">IC229_32205</name>
</gene>
<dbReference type="PANTHER" id="PTHR33498">
    <property type="entry name" value="TRANSPOSASE FOR INSERTION SEQUENCE ELEMENT IS1557"/>
    <property type="match status" value="1"/>
</dbReference>
<evidence type="ECO:0000313" key="4">
    <source>
        <dbReference type="Proteomes" id="UP000598820"/>
    </source>
</evidence>
<evidence type="ECO:0000256" key="1">
    <source>
        <dbReference type="SAM" id="MobiDB-lite"/>
    </source>
</evidence>
<feature type="region of interest" description="Disordered" evidence="1">
    <location>
        <begin position="247"/>
        <end position="269"/>
    </location>
</feature>